<dbReference type="Proteomes" id="UP001139410">
    <property type="component" value="Unassembled WGS sequence"/>
</dbReference>
<dbReference type="AlphaFoldDB" id="A0A9X1U4N9"/>
<evidence type="ECO:0000256" key="6">
    <source>
        <dbReference type="ARBA" id="ARBA00022679"/>
    </source>
</evidence>
<evidence type="ECO:0000256" key="5">
    <source>
        <dbReference type="ARBA" id="ARBA00022576"/>
    </source>
</evidence>
<evidence type="ECO:0000259" key="9">
    <source>
        <dbReference type="Pfam" id="PF00155"/>
    </source>
</evidence>
<dbReference type="EC" id="2.6.1.1" evidence="4"/>
<evidence type="ECO:0000313" key="10">
    <source>
        <dbReference type="EMBL" id="MCF2514376.1"/>
    </source>
</evidence>
<keyword evidence="5 10" id="KW-0032">Aminotransferase</keyword>
<gene>
    <name evidence="10" type="ORF">LVY65_04750</name>
</gene>
<protein>
    <recommendedName>
        <fullName evidence="4">aspartate transaminase</fullName>
        <ecNumber evidence="4">2.6.1.1</ecNumber>
    </recommendedName>
</protein>
<organism evidence="10 11">
    <name type="scientific">Sphingomonas cremea</name>
    <dbReference type="NCBI Taxonomy" id="2904799"/>
    <lineage>
        <taxon>Bacteria</taxon>
        <taxon>Pseudomonadati</taxon>
        <taxon>Pseudomonadota</taxon>
        <taxon>Alphaproteobacteria</taxon>
        <taxon>Sphingomonadales</taxon>
        <taxon>Sphingomonadaceae</taxon>
        <taxon>Sphingomonas</taxon>
    </lineage>
</organism>
<accession>A0A9X1U4N9</accession>
<comment type="subunit">
    <text evidence="3">Homodimer.</text>
</comment>
<dbReference type="Gene3D" id="3.90.1150.10">
    <property type="entry name" value="Aspartate Aminotransferase, domain 1"/>
    <property type="match status" value="1"/>
</dbReference>
<comment type="similarity">
    <text evidence="2">Belongs to the class-I pyridoxal-phosphate-dependent aminotransferase family.</text>
</comment>
<evidence type="ECO:0000256" key="2">
    <source>
        <dbReference type="ARBA" id="ARBA00007441"/>
    </source>
</evidence>
<dbReference type="Pfam" id="PF00155">
    <property type="entry name" value="Aminotran_1_2"/>
    <property type="match status" value="1"/>
</dbReference>
<evidence type="ECO:0000256" key="3">
    <source>
        <dbReference type="ARBA" id="ARBA00011738"/>
    </source>
</evidence>
<dbReference type="InterPro" id="IPR051326">
    <property type="entry name" value="Kynurenine-oxoglutarate_AT"/>
</dbReference>
<keyword evidence="6" id="KW-0808">Transferase</keyword>
<comment type="catalytic activity">
    <reaction evidence="8">
        <text>L-aspartate + 2-oxoglutarate = oxaloacetate + L-glutamate</text>
        <dbReference type="Rhea" id="RHEA:21824"/>
        <dbReference type="ChEBI" id="CHEBI:16452"/>
        <dbReference type="ChEBI" id="CHEBI:16810"/>
        <dbReference type="ChEBI" id="CHEBI:29985"/>
        <dbReference type="ChEBI" id="CHEBI:29991"/>
        <dbReference type="EC" id="2.6.1.1"/>
    </reaction>
</comment>
<feature type="domain" description="Aminotransferase class I/classII large" evidence="9">
    <location>
        <begin position="19"/>
        <end position="368"/>
    </location>
</feature>
<dbReference type="InterPro" id="IPR004839">
    <property type="entry name" value="Aminotransferase_I/II_large"/>
</dbReference>
<dbReference type="InterPro" id="IPR015421">
    <property type="entry name" value="PyrdxlP-dep_Trfase_major"/>
</dbReference>
<dbReference type="FunFam" id="3.40.640.10:FF:000033">
    <property type="entry name" value="Aspartate aminotransferase"/>
    <property type="match status" value="1"/>
</dbReference>
<evidence type="ECO:0000256" key="8">
    <source>
        <dbReference type="ARBA" id="ARBA00049185"/>
    </source>
</evidence>
<dbReference type="GO" id="GO:0016212">
    <property type="term" value="F:kynurenine-oxoglutarate transaminase activity"/>
    <property type="evidence" value="ECO:0007669"/>
    <property type="project" value="TreeGrafter"/>
</dbReference>
<comment type="cofactor">
    <cofactor evidence="1">
        <name>pyridoxal 5'-phosphate</name>
        <dbReference type="ChEBI" id="CHEBI:597326"/>
    </cofactor>
</comment>
<dbReference type="PANTHER" id="PTHR43807:SF20">
    <property type="entry name" value="FI04487P"/>
    <property type="match status" value="1"/>
</dbReference>
<dbReference type="NCBIfam" id="NF006488">
    <property type="entry name" value="PRK08912.1"/>
    <property type="match status" value="1"/>
</dbReference>
<dbReference type="Gene3D" id="3.40.640.10">
    <property type="entry name" value="Type I PLP-dependent aspartate aminotransferase-like (Major domain)"/>
    <property type="match status" value="1"/>
</dbReference>
<sequence length="377" mass="39899">MKTSVFERMSLAAAKHGAVNLGQGFPDFGWPPEILEAAAKAVVEGSNQYAPSRGLPALRDAVAAHYGRHQGLELSADNICVTSGATEALAAAILATVEPGDEVILLTPAYDAYAPLVRRAGGEVREVALQPPGWRIERNAIEAAVGPRTKAIILNNPHNPTGRLFDADELAAVAEIAVANDLIVISDEVWEHILLDGQQFTPVASLSGMAGRTLKCGSAGKIFSLTGWKIGWLVASPELATLAARAHQFLTFASAPNLQTAVAFGLAEGDAWLQPMRERFTRARDRMAAGLDAAGYAVLPSASTYFLCVDLAASGIPLDDESFAKQAVEQAGVAVVPLSPFAEQDPSRHLIRLCFAKRDDTIDAGVAALAKARENMK</sequence>
<reference evidence="10" key="1">
    <citation type="submission" date="2022-01" db="EMBL/GenBank/DDBJ databases">
        <authorList>
            <person name="Jo J.-H."/>
            <person name="Im W.-T."/>
        </authorList>
    </citation>
    <scope>NUCLEOTIDE SEQUENCE</scope>
    <source>
        <strain evidence="10">G124</strain>
    </source>
</reference>
<evidence type="ECO:0000256" key="1">
    <source>
        <dbReference type="ARBA" id="ARBA00001933"/>
    </source>
</evidence>
<dbReference type="SUPFAM" id="SSF53383">
    <property type="entry name" value="PLP-dependent transferases"/>
    <property type="match status" value="1"/>
</dbReference>
<dbReference type="PANTHER" id="PTHR43807">
    <property type="entry name" value="FI04487P"/>
    <property type="match status" value="1"/>
</dbReference>
<evidence type="ECO:0000256" key="7">
    <source>
        <dbReference type="ARBA" id="ARBA00022898"/>
    </source>
</evidence>
<dbReference type="InterPro" id="IPR015422">
    <property type="entry name" value="PyrdxlP-dep_Trfase_small"/>
</dbReference>
<dbReference type="InterPro" id="IPR015424">
    <property type="entry name" value="PyrdxlP-dep_Trfase"/>
</dbReference>
<dbReference type="EMBL" id="JAKFGM010000001">
    <property type="protein sequence ID" value="MCF2514376.1"/>
    <property type="molecule type" value="Genomic_DNA"/>
</dbReference>
<evidence type="ECO:0000313" key="11">
    <source>
        <dbReference type="Proteomes" id="UP001139410"/>
    </source>
</evidence>
<keyword evidence="11" id="KW-1185">Reference proteome</keyword>
<dbReference type="CDD" id="cd00609">
    <property type="entry name" value="AAT_like"/>
    <property type="match status" value="1"/>
</dbReference>
<proteinExistence type="inferred from homology"/>
<dbReference type="RefSeq" id="WP_235066842.1">
    <property type="nucleotide sequence ID" value="NZ_JAKFGM010000001.1"/>
</dbReference>
<comment type="caution">
    <text evidence="10">The sequence shown here is derived from an EMBL/GenBank/DDBJ whole genome shotgun (WGS) entry which is preliminary data.</text>
</comment>
<keyword evidence="7" id="KW-0663">Pyridoxal phosphate</keyword>
<dbReference type="GO" id="GO:0005737">
    <property type="term" value="C:cytoplasm"/>
    <property type="evidence" value="ECO:0007669"/>
    <property type="project" value="TreeGrafter"/>
</dbReference>
<dbReference type="GO" id="GO:0030170">
    <property type="term" value="F:pyridoxal phosphate binding"/>
    <property type="evidence" value="ECO:0007669"/>
    <property type="project" value="InterPro"/>
</dbReference>
<dbReference type="GO" id="GO:0004069">
    <property type="term" value="F:L-aspartate:2-oxoglutarate aminotransferase activity"/>
    <property type="evidence" value="ECO:0007669"/>
    <property type="project" value="UniProtKB-EC"/>
</dbReference>
<name>A0A9X1U4N9_9SPHN</name>
<evidence type="ECO:0000256" key="4">
    <source>
        <dbReference type="ARBA" id="ARBA00012753"/>
    </source>
</evidence>